<dbReference type="GO" id="GO:0004252">
    <property type="term" value="F:serine-type endopeptidase activity"/>
    <property type="evidence" value="ECO:0007669"/>
    <property type="project" value="UniProtKB-UniRule"/>
</dbReference>
<keyword evidence="6" id="KW-1185">Reference proteome</keyword>
<dbReference type="AlphaFoldDB" id="A0AA41V6Z0"/>
<evidence type="ECO:0000313" key="6">
    <source>
        <dbReference type="Proteomes" id="UP001177140"/>
    </source>
</evidence>
<dbReference type="GO" id="GO:0009507">
    <property type="term" value="C:chloroplast"/>
    <property type="evidence" value="ECO:0007669"/>
    <property type="project" value="TreeGrafter"/>
</dbReference>
<feature type="domain" description="Peptidase S9 prolyl oligopeptidase catalytic" evidence="4">
    <location>
        <begin position="1"/>
        <end position="63"/>
    </location>
</feature>
<dbReference type="EMBL" id="JAJJMA010061176">
    <property type="protein sequence ID" value="MCL7026793.1"/>
    <property type="molecule type" value="Genomic_DNA"/>
</dbReference>
<evidence type="ECO:0000256" key="2">
    <source>
        <dbReference type="ARBA" id="ARBA00045448"/>
    </source>
</evidence>
<dbReference type="Gene3D" id="3.40.50.1820">
    <property type="entry name" value="alpha/beta hydrolase"/>
    <property type="match status" value="1"/>
</dbReference>
<dbReference type="PANTHER" id="PTHR11757:SF12">
    <property type="entry name" value="PROLYL ENDOPEPTIDASE"/>
    <property type="match status" value="1"/>
</dbReference>
<dbReference type="PRINTS" id="PR00862">
    <property type="entry name" value="PROLIGOPTASE"/>
</dbReference>
<accession>A0AA41V6Z0</accession>
<dbReference type="InterPro" id="IPR002470">
    <property type="entry name" value="Peptidase_S9A"/>
</dbReference>
<comment type="caution">
    <text evidence="5">The sequence shown here is derived from an EMBL/GenBank/DDBJ whole genome shotgun (WGS) entry which is preliminary data.</text>
</comment>
<proteinExistence type="inferred from homology"/>
<sequence>VPFLDICNTLLDPSLPLTMLDHDEFGDPRTKPQFDFLRSYSPYDNILSGVCYPSMLVTASFLDS</sequence>
<evidence type="ECO:0000256" key="3">
    <source>
        <dbReference type="RuleBase" id="RU368024"/>
    </source>
</evidence>
<dbReference type="InterPro" id="IPR029058">
    <property type="entry name" value="AB_hydrolase_fold"/>
</dbReference>
<evidence type="ECO:0000259" key="4">
    <source>
        <dbReference type="Pfam" id="PF00326"/>
    </source>
</evidence>
<dbReference type="PANTHER" id="PTHR11757">
    <property type="entry name" value="PROTEASE FAMILY S9A OLIGOPEPTIDASE"/>
    <property type="match status" value="1"/>
</dbReference>
<dbReference type="Pfam" id="PF00326">
    <property type="entry name" value="Peptidase_S9"/>
    <property type="match status" value="1"/>
</dbReference>
<dbReference type="InterPro" id="IPR001375">
    <property type="entry name" value="Peptidase_S9_cat"/>
</dbReference>
<feature type="non-terminal residue" evidence="5">
    <location>
        <position position="64"/>
    </location>
</feature>
<evidence type="ECO:0000256" key="1">
    <source>
        <dbReference type="ARBA" id="ARBA00005228"/>
    </source>
</evidence>
<protein>
    <recommendedName>
        <fullName evidence="3">Prolyl endopeptidase</fullName>
        <ecNumber evidence="3">3.4.21.-</ecNumber>
    </recommendedName>
</protein>
<dbReference type="InterPro" id="IPR051543">
    <property type="entry name" value="Serine_Peptidase_S9A"/>
</dbReference>
<keyword evidence="3" id="KW-0645">Protease</keyword>
<name>A0AA41V6Z0_PAPNU</name>
<comment type="function">
    <text evidence="2">Serine peptidase whose precise substrate specificity remains unclear. Does not cleave peptides after a arginine or lysine residue. Regulates trans-Golgi network morphology and sorting by regulating the membrane binding of the AP-1 complex. May play a role in the regulation of synaptic vesicle exocytosis.</text>
</comment>
<evidence type="ECO:0000313" key="5">
    <source>
        <dbReference type="EMBL" id="MCL7026793.1"/>
    </source>
</evidence>
<reference evidence="5" key="1">
    <citation type="submission" date="2022-03" db="EMBL/GenBank/DDBJ databases">
        <title>A functionally conserved STORR gene fusion in Papaver species that diverged 16.8 million years ago.</title>
        <authorList>
            <person name="Catania T."/>
        </authorList>
    </citation>
    <scope>NUCLEOTIDE SEQUENCE</scope>
    <source>
        <strain evidence="5">S-191538</strain>
    </source>
</reference>
<gene>
    <name evidence="5" type="ORF">MKW94_006369</name>
</gene>
<keyword evidence="3" id="KW-0378">Hydrolase</keyword>
<organism evidence="5 6">
    <name type="scientific">Papaver nudicaule</name>
    <name type="common">Iceland poppy</name>
    <dbReference type="NCBI Taxonomy" id="74823"/>
    <lineage>
        <taxon>Eukaryota</taxon>
        <taxon>Viridiplantae</taxon>
        <taxon>Streptophyta</taxon>
        <taxon>Embryophyta</taxon>
        <taxon>Tracheophyta</taxon>
        <taxon>Spermatophyta</taxon>
        <taxon>Magnoliopsida</taxon>
        <taxon>Ranunculales</taxon>
        <taxon>Papaveraceae</taxon>
        <taxon>Papaveroideae</taxon>
        <taxon>Papaver</taxon>
    </lineage>
</organism>
<dbReference type="Proteomes" id="UP001177140">
    <property type="component" value="Unassembled WGS sequence"/>
</dbReference>
<feature type="non-terminal residue" evidence="5">
    <location>
        <position position="1"/>
    </location>
</feature>
<dbReference type="GO" id="GO:0006508">
    <property type="term" value="P:proteolysis"/>
    <property type="evidence" value="ECO:0007669"/>
    <property type="project" value="UniProtKB-KW"/>
</dbReference>
<dbReference type="EC" id="3.4.21.-" evidence="3"/>
<comment type="similarity">
    <text evidence="1 3">Belongs to the peptidase S9A family.</text>
</comment>
<keyword evidence="3" id="KW-0720">Serine protease</keyword>